<dbReference type="GO" id="GO:0046872">
    <property type="term" value="F:metal ion binding"/>
    <property type="evidence" value="ECO:0007669"/>
    <property type="project" value="UniProtKB-KW"/>
</dbReference>
<dbReference type="GO" id="GO:0032259">
    <property type="term" value="P:methylation"/>
    <property type="evidence" value="ECO:0007669"/>
    <property type="project" value="UniProtKB-KW"/>
</dbReference>
<dbReference type="InterPro" id="IPR042086">
    <property type="entry name" value="MeTrfase_capping"/>
</dbReference>
<comment type="similarity">
    <text evidence="1">Belongs to the methyltransferase superfamily. Type-7 methyltransferase family.</text>
</comment>
<keyword evidence="4" id="KW-0479">Metal-binding</keyword>
<dbReference type="PANTHER" id="PTHR31009">
    <property type="entry name" value="S-ADENOSYL-L-METHIONINE:CARBOXYL METHYLTRANSFERASE FAMILY PROTEIN"/>
    <property type="match status" value="1"/>
</dbReference>
<evidence type="ECO:0000256" key="4">
    <source>
        <dbReference type="ARBA" id="ARBA00022723"/>
    </source>
</evidence>
<accession>A0AAD4NZM2</accession>
<reference evidence="6 7" key="1">
    <citation type="journal article" date="2021" name="Nat. Commun.">
        <title>Incipient diploidization of the medicinal plant Perilla within 10,000 years.</title>
        <authorList>
            <person name="Zhang Y."/>
            <person name="Shen Q."/>
            <person name="Leng L."/>
            <person name="Zhang D."/>
            <person name="Chen S."/>
            <person name="Shi Y."/>
            <person name="Ning Z."/>
            <person name="Chen S."/>
        </authorList>
    </citation>
    <scope>NUCLEOTIDE SEQUENCE [LARGE SCALE GENOMIC DNA]</scope>
    <source>
        <strain evidence="7">cv. PC099</strain>
    </source>
</reference>
<name>A0AAD4NZM2_PERFH</name>
<dbReference type="Proteomes" id="UP001190926">
    <property type="component" value="Unassembled WGS sequence"/>
</dbReference>
<evidence type="ECO:0000256" key="2">
    <source>
        <dbReference type="ARBA" id="ARBA00022603"/>
    </source>
</evidence>
<dbReference type="Gene3D" id="1.10.1200.270">
    <property type="entry name" value="Methyltransferase, alpha-helical capping domain"/>
    <property type="match status" value="1"/>
</dbReference>
<evidence type="ECO:0000256" key="5">
    <source>
        <dbReference type="ARBA" id="ARBA00022842"/>
    </source>
</evidence>
<evidence type="ECO:0000256" key="1">
    <source>
        <dbReference type="ARBA" id="ARBA00007967"/>
    </source>
</evidence>
<organism evidence="6 7">
    <name type="scientific">Perilla frutescens var. hirtella</name>
    <name type="common">Perilla citriodora</name>
    <name type="synonym">Perilla setoyensis</name>
    <dbReference type="NCBI Taxonomy" id="608512"/>
    <lineage>
        <taxon>Eukaryota</taxon>
        <taxon>Viridiplantae</taxon>
        <taxon>Streptophyta</taxon>
        <taxon>Embryophyta</taxon>
        <taxon>Tracheophyta</taxon>
        <taxon>Spermatophyta</taxon>
        <taxon>Magnoliopsida</taxon>
        <taxon>eudicotyledons</taxon>
        <taxon>Gunneridae</taxon>
        <taxon>Pentapetalae</taxon>
        <taxon>asterids</taxon>
        <taxon>lamiids</taxon>
        <taxon>Lamiales</taxon>
        <taxon>Lamiaceae</taxon>
        <taxon>Nepetoideae</taxon>
        <taxon>Elsholtzieae</taxon>
        <taxon>Perilla</taxon>
    </lineage>
</organism>
<dbReference type="InterPro" id="IPR029063">
    <property type="entry name" value="SAM-dependent_MTases_sf"/>
</dbReference>
<dbReference type="GO" id="GO:0008168">
    <property type="term" value="F:methyltransferase activity"/>
    <property type="evidence" value="ECO:0007669"/>
    <property type="project" value="UniProtKB-KW"/>
</dbReference>
<sequence length="352" mass="38937">MGDGFAMNGGDGTYSYTKNSHYQKEASDSVKGMIEEAVISKLDVEKLLSISTTLTIADLGCSVGPNTFFTVQNLMKAVENKCSHSNSNSKTCIEFNVLFNDQSSNDFNTLFASLPPERQYYSAGVPGSFQGRLFPRGSISVFHSSYALQWLSKVQLPHEFMNEGRVHYTGAPSEVVRAYSDQFEKDMGVFVSARAEEMVRGGLMFLIMPGIPDGLSHSDSHTPSAVLFSFLGYSLMELANEGVVEKSAVDEFNLPIYAPTVGEMRKVIERNGCFSIETMELTNPRSQVGAVNAVSLIKHLRAGMEGILTAHFGKSVVDKMFIKISEKDQEMWRCFEACNHTSTQLFLVLKRN</sequence>
<dbReference type="InterPro" id="IPR005299">
    <property type="entry name" value="MeTrfase_7"/>
</dbReference>
<keyword evidence="5" id="KW-0460">Magnesium</keyword>
<dbReference type="SUPFAM" id="SSF53335">
    <property type="entry name" value="S-adenosyl-L-methionine-dependent methyltransferases"/>
    <property type="match status" value="1"/>
</dbReference>
<dbReference type="EMBL" id="SDAM02003295">
    <property type="protein sequence ID" value="KAH6820720.1"/>
    <property type="molecule type" value="Genomic_DNA"/>
</dbReference>
<dbReference type="AlphaFoldDB" id="A0AAD4NZM2"/>
<evidence type="ECO:0008006" key="8">
    <source>
        <dbReference type="Google" id="ProtNLM"/>
    </source>
</evidence>
<evidence type="ECO:0000313" key="7">
    <source>
        <dbReference type="Proteomes" id="UP001190926"/>
    </source>
</evidence>
<keyword evidence="2" id="KW-0489">Methyltransferase</keyword>
<protein>
    <recommendedName>
        <fullName evidence="8">S-adenosylmethionine-dependent methyltransferase</fullName>
    </recommendedName>
</protein>
<dbReference type="Gene3D" id="3.40.50.150">
    <property type="entry name" value="Vaccinia Virus protein VP39"/>
    <property type="match status" value="1"/>
</dbReference>
<comment type="caution">
    <text evidence="6">The sequence shown here is derived from an EMBL/GenBank/DDBJ whole genome shotgun (WGS) entry which is preliminary data.</text>
</comment>
<gene>
    <name evidence="6" type="ORF">C2S53_003415</name>
</gene>
<dbReference type="Pfam" id="PF03492">
    <property type="entry name" value="Methyltransf_7"/>
    <property type="match status" value="1"/>
</dbReference>
<keyword evidence="7" id="KW-1185">Reference proteome</keyword>
<proteinExistence type="inferred from homology"/>
<evidence type="ECO:0000256" key="3">
    <source>
        <dbReference type="ARBA" id="ARBA00022679"/>
    </source>
</evidence>
<keyword evidence="3" id="KW-0808">Transferase</keyword>
<evidence type="ECO:0000313" key="6">
    <source>
        <dbReference type="EMBL" id="KAH6820720.1"/>
    </source>
</evidence>